<dbReference type="RefSeq" id="WP_184095950.1">
    <property type="nucleotide sequence ID" value="NZ_JACIJH010000002.1"/>
</dbReference>
<organism evidence="2 3">
    <name type="scientific">Sphingopyxis panaciterrulae</name>
    <dbReference type="NCBI Taxonomy" id="462372"/>
    <lineage>
        <taxon>Bacteria</taxon>
        <taxon>Pseudomonadati</taxon>
        <taxon>Pseudomonadota</taxon>
        <taxon>Alphaproteobacteria</taxon>
        <taxon>Sphingomonadales</taxon>
        <taxon>Sphingomonadaceae</taxon>
        <taxon>Sphingopyxis</taxon>
    </lineage>
</organism>
<reference evidence="2 3" key="1">
    <citation type="submission" date="2020-08" db="EMBL/GenBank/DDBJ databases">
        <title>Genomic Encyclopedia of Type Strains, Phase IV (KMG-IV): sequencing the most valuable type-strain genomes for metagenomic binning, comparative biology and taxonomic classification.</title>
        <authorList>
            <person name="Goeker M."/>
        </authorList>
    </citation>
    <scope>NUCLEOTIDE SEQUENCE [LARGE SCALE GENOMIC DNA]</scope>
    <source>
        <strain evidence="2 3">DSM 27163</strain>
    </source>
</reference>
<comment type="caution">
    <text evidence="2">The sequence shown here is derived from an EMBL/GenBank/DDBJ whole genome shotgun (WGS) entry which is preliminary data.</text>
</comment>
<dbReference type="Proteomes" id="UP000537161">
    <property type="component" value="Unassembled WGS sequence"/>
</dbReference>
<feature type="transmembrane region" description="Helical" evidence="1">
    <location>
        <begin position="52"/>
        <end position="71"/>
    </location>
</feature>
<keyword evidence="1" id="KW-0472">Membrane</keyword>
<keyword evidence="3" id="KW-1185">Reference proteome</keyword>
<sequence>MLHLFLDERPWFRAKRHGYGTGLPIAWQGWVLLAAHVALIAGVATLLRGQPMVMTILVVVAALAPMPLYRARTEGGWRWRRGQRGDTKGKRRK</sequence>
<keyword evidence="1" id="KW-1133">Transmembrane helix</keyword>
<gene>
    <name evidence="2" type="ORF">FHR21_001009</name>
</gene>
<protein>
    <submittedName>
        <fullName evidence="2">Uncharacterized protein</fullName>
    </submittedName>
</protein>
<name>A0A7W9ERA3_9SPHN</name>
<feature type="transmembrane region" description="Helical" evidence="1">
    <location>
        <begin position="21"/>
        <end position="46"/>
    </location>
</feature>
<dbReference type="AlphaFoldDB" id="A0A7W9ERA3"/>
<dbReference type="EMBL" id="JACIJH010000002">
    <property type="protein sequence ID" value="MBB5705676.1"/>
    <property type="molecule type" value="Genomic_DNA"/>
</dbReference>
<evidence type="ECO:0000256" key="1">
    <source>
        <dbReference type="SAM" id="Phobius"/>
    </source>
</evidence>
<accession>A0A7W9ERA3</accession>
<proteinExistence type="predicted"/>
<keyword evidence="1" id="KW-0812">Transmembrane</keyword>
<evidence type="ECO:0000313" key="2">
    <source>
        <dbReference type="EMBL" id="MBB5705676.1"/>
    </source>
</evidence>
<evidence type="ECO:0000313" key="3">
    <source>
        <dbReference type="Proteomes" id="UP000537161"/>
    </source>
</evidence>